<dbReference type="InterPro" id="IPR004364">
    <property type="entry name" value="Aa-tRNA-synt_II"/>
</dbReference>
<dbReference type="KEGG" id="ruv:EC9_13260"/>
<keyword evidence="5" id="KW-0251">Elongation factor</keyword>
<feature type="domain" description="Aminoacyl-transfer RNA synthetases class-II family profile" evidence="4">
    <location>
        <begin position="15"/>
        <end position="323"/>
    </location>
</feature>
<keyword evidence="3" id="KW-0067">ATP-binding</keyword>
<dbReference type="Pfam" id="PF00152">
    <property type="entry name" value="tRNA-synt_2"/>
    <property type="match status" value="1"/>
</dbReference>
<reference evidence="5 6" key="1">
    <citation type="submission" date="2019-02" db="EMBL/GenBank/DDBJ databases">
        <title>Deep-cultivation of Planctomycetes and their phenomic and genomic characterization uncovers novel biology.</title>
        <authorList>
            <person name="Wiegand S."/>
            <person name="Jogler M."/>
            <person name="Boedeker C."/>
            <person name="Pinto D."/>
            <person name="Vollmers J."/>
            <person name="Rivas-Marin E."/>
            <person name="Kohn T."/>
            <person name="Peeters S.H."/>
            <person name="Heuer A."/>
            <person name="Rast P."/>
            <person name="Oberbeckmann S."/>
            <person name="Bunk B."/>
            <person name="Jeske O."/>
            <person name="Meyerdierks A."/>
            <person name="Storesund J.E."/>
            <person name="Kallscheuer N."/>
            <person name="Luecker S."/>
            <person name="Lage O.M."/>
            <person name="Pohl T."/>
            <person name="Merkel B.J."/>
            <person name="Hornburger P."/>
            <person name="Mueller R.-W."/>
            <person name="Bruemmer F."/>
            <person name="Labrenz M."/>
            <person name="Spormann A.M."/>
            <person name="Op den Camp H."/>
            <person name="Overmann J."/>
            <person name="Amann R."/>
            <person name="Jetten M.S.M."/>
            <person name="Mascher T."/>
            <person name="Medema M.H."/>
            <person name="Devos D.P."/>
            <person name="Kaster A.-K."/>
            <person name="Ovreas L."/>
            <person name="Rohde M."/>
            <person name="Galperin M.Y."/>
            <person name="Jogler C."/>
        </authorList>
    </citation>
    <scope>NUCLEOTIDE SEQUENCE [LARGE SCALE GENOMIC DNA]</scope>
    <source>
        <strain evidence="5 6">EC9</strain>
    </source>
</reference>
<accession>A0A517LX17</accession>
<keyword evidence="2" id="KW-0547">Nucleotide-binding</keyword>
<dbReference type="PANTHER" id="PTHR42918">
    <property type="entry name" value="LYSYL-TRNA SYNTHETASE"/>
    <property type="match status" value="1"/>
</dbReference>
<keyword evidence="5" id="KW-0648">Protein biosynthesis</keyword>
<organism evidence="5 6">
    <name type="scientific">Rosistilla ulvae</name>
    <dbReference type="NCBI Taxonomy" id="1930277"/>
    <lineage>
        <taxon>Bacteria</taxon>
        <taxon>Pseudomonadati</taxon>
        <taxon>Planctomycetota</taxon>
        <taxon>Planctomycetia</taxon>
        <taxon>Pirellulales</taxon>
        <taxon>Pirellulaceae</taxon>
        <taxon>Rosistilla</taxon>
    </lineage>
</organism>
<evidence type="ECO:0000313" key="6">
    <source>
        <dbReference type="Proteomes" id="UP000319557"/>
    </source>
</evidence>
<evidence type="ECO:0000256" key="3">
    <source>
        <dbReference type="ARBA" id="ARBA00022840"/>
    </source>
</evidence>
<dbReference type="NCBIfam" id="NF006828">
    <property type="entry name" value="PRK09350.1"/>
    <property type="match status" value="1"/>
</dbReference>
<dbReference type="NCBIfam" id="TIGR00462">
    <property type="entry name" value="genX"/>
    <property type="match status" value="1"/>
</dbReference>
<dbReference type="InterPro" id="IPR006195">
    <property type="entry name" value="aa-tRNA-synth_II"/>
</dbReference>
<dbReference type="GO" id="GO:0003746">
    <property type="term" value="F:translation elongation factor activity"/>
    <property type="evidence" value="ECO:0007669"/>
    <property type="project" value="UniProtKB-KW"/>
</dbReference>
<dbReference type="EC" id="6.3.1.-" evidence="5"/>
<evidence type="ECO:0000256" key="1">
    <source>
        <dbReference type="ARBA" id="ARBA00022598"/>
    </source>
</evidence>
<dbReference type="Gene3D" id="3.30.930.10">
    <property type="entry name" value="Bira Bifunctional Protein, Domain 2"/>
    <property type="match status" value="1"/>
</dbReference>
<keyword evidence="1 5" id="KW-0436">Ligase</keyword>
<dbReference type="RefSeq" id="WP_218934629.1">
    <property type="nucleotide sequence ID" value="NZ_CP036261.1"/>
</dbReference>
<keyword evidence="6" id="KW-1185">Reference proteome</keyword>
<proteinExistence type="predicted"/>
<dbReference type="InterPro" id="IPR004525">
    <property type="entry name" value="EpmA"/>
</dbReference>
<dbReference type="GO" id="GO:0006430">
    <property type="term" value="P:lysyl-tRNA aminoacylation"/>
    <property type="evidence" value="ECO:0007669"/>
    <property type="project" value="InterPro"/>
</dbReference>
<gene>
    <name evidence="5" type="primary">epmA</name>
    <name evidence="5" type="ORF">EC9_13260</name>
</gene>
<dbReference type="AlphaFoldDB" id="A0A517LX17"/>
<dbReference type="SUPFAM" id="SSF55681">
    <property type="entry name" value="Class II aaRS and biotin synthetases"/>
    <property type="match status" value="1"/>
</dbReference>
<dbReference type="EMBL" id="CP036261">
    <property type="protein sequence ID" value="QDS87150.1"/>
    <property type="molecule type" value="Genomic_DNA"/>
</dbReference>
<evidence type="ECO:0000313" key="5">
    <source>
        <dbReference type="EMBL" id="QDS87150.1"/>
    </source>
</evidence>
<dbReference type="GO" id="GO:0004824">
    <property type="term" value="F:lysine-tRNA ligase activity"/>
    <property type="evidence" value="ECO:0007669"/>
    <property type="project" value="InterPro"/>
</dbReference>
<evidence type="ECO:0000256" key="2">
    <source>
        <dbReference type="ARBA" id="ARBA00022741"/>
    </source>
</evidence>
<dbReference type="GO" id="GO:0000049">
    <property type="term" value="F:tRNA binding"/>
    <property type="evidence" value="ECO:0007669"/>
    <property type="project" value="TreeGrafter"/>
</dbReference>
<dbReference type="PROSITE" id="PS50862">
    <property type="entry name" value="AA_TRNA_LIGASE_II"/>
    <property type="match status" value="1"/>
</dbReference>
<name>A0A517LX17_9BACT</name>
<protein>
    <submittedName>
        <fullName evidence="5">Elongation factor P--(R)-beta-lysine ligase</fullName>
        <ecNumber evidence="5">6.3.1.-</ecNumber>
    </submittedName>
</protein>
<dbReference type="InterPro" id="IPR045864">
    <property type="entry name" value="aa-tRNA-synth_II/BPL/LPL"/>
</dbReference>
<dbReference type="PANTHER" id="PTHR42918:SF6">
    <property type="entry name" value="ELONGATION FACTOR P--(R)-BETA-LYSINE LIGASE"/>
    <property type="match status" value="1"/>
</dbReference>
<sequence length="327" mass="36652">MIEPPFQSTAAIETLRQRAAILRSIRGFFDDAGFFEVQTPTLSSETMVDLHIDPVTVAREALQLSLPHAHNDLYLQSSPEFAMKRLLACGADAIYQICPAFRAGERGTNHNPEFTMLEWYRMGDRFEEGIQLLAQLVDRVTDRPACQQMTYQAAFEAFAQFDPLTATLPQLRADSSRLGIDLTGLDFEHVDDWLNLIFDHAVVPNLGRGQPTILTHYPSSQAALALICRDDPRTAERFELFIDGIELANGYGELLDAEELLRRCDENNTARMKMGKLGLPMPRQLYRAMQHGISTCSGCALGVDRFVAVLLGKRELSETLTFPIDRA</sequence>
<evidence type="ECO:0000259" key="4">
    <source>
        <dbReference type="PROSITE" id="PS50862"/>
    </source>
</evidence>
<dbReference type="GO" id="GO:0005829">
    <property type="term" value="C:cytosol"/>
    <property type="evidence" value="ECO:0007669"/>
    <property type="project" value="TreeGrafter"/>
</dbReference>
<dbReference type="Proteomes" id="UP000319557">
    <property type="component" value="Chromosome"/>
</dbReference>
<dbReference type="GO" id="GO:0005524">
    <property type="term" value="F:ATP binding"/>
    <property type="evidence" value="ECO:0007669"/>
    <property type="project" value="UniProtKB-KW"/>
</dbReference>